<dbReference type="EMBL" id="JAVHJS010000003">
    <property type="protein sequence ID" value="KAK2863869.1"/>
    <property type="molecule type" value="Genomic_DNA"/>
</dbReference>
<reference evidence="2" key="1">
    <citation type="submission" date="2023-08" db="EMBL/GenBank/DDBJ databases">
        <title>Pelteobagrus vachellii genome.</title>
        <authorList>
            <person name="Liu H."/>
        </authorList>
    </citation>
    <scope>NUCLEOTIDE SEQUENCE</scope>
    <source>
        <strain evidence="2">PRFRI_2022a</strain>
        <tissue evidence="2">Muscle</tissue>
    </source>
</reference>
<organism evidence="2 3">
    <name type="scientific">Tachysurus vachellii</name>
    <name type="common">Darkbarbel catfish</name>
    <name type="synonym">Pelteobagrus vachellii</name>
    <dbReference type="NCBI Taxonomy" id="175792"/>
    <lineage>
        <taxon>Eukaryota</taxon>
        <taxon>Metazoa</taxon>
        <taxon>Chordata</taxon>
        <taxon>Craniata</taxon>
        <taxon>Vertebrata</taxon>
        <taxon>Euteleostomi</taxon>
        <taxon>Actinopterygii</taxon>
        <taxon>Neopterygii</taxon>
        <taxon>Teleostei</taxon>
        <taxon>Ostariophysi</taxon>
        <taxon>Siluriformes</taxon>
        <taxon>Bagridae</taxon>
        <taxon>Tachysurus</taxon>
    </lineage>
</organism>
<evidence type="ECO:0000313" key="2">
    <source>
        <dbReference type="EMBL" id="KAK2863869.1"/>
    </source>
</evidence>
<evidence type="ECO:0000313" key="3">
    <source>
        <dbReference type="Proteomes" id="UP001187315"/>
    </source>
</evidence>
<dbReference type="Proteomes" id="UP001187315">
    <property type="component" value="Unassembled WGS sequence"/>
</dbReference>
<gene>
    <name evidence="2" type="ORF">Q7C36_003023</name>
</gene>
<evidence type="ECO:0000256" key="1">
    <source>
        <dbReference type="SAM" id="MobiDB-lite"/>
    </source>
</evidence>
<comment type="caution">
    <text evidence="2">The sequence shown here is derived from an EMBL/GenBank/DDBJ whole genome shotgun (WGS) entry which is preliminary data.</text>
</comment>
<keyword evidence="3" id="KW-1185">Reference proteome</keyword>
<name>A0AA88P2Y4_TACVA</name>
<dbReference type="AlphaFoldDB" id="A0AA88P2Y4"/>
<feature type="region of interest" description="Disordered" evidence="1">
    <location>
        <begin position="1"/>
        <end position="38"/>
    </location>
</feature>
<accession>A0AA88P2Y4</accession>
<protein>
    <submittedName>
        <fullName evidence="2">Uncharacterized protein</fullName>
    </submittedName>
</protein>
<proteinExistence type="predicted"/>
<sequence length="156" mass="17289">MPDKSVTRPINDPLIRRRGKRAQNRPQPPASRPYSIIPMPSHFLPPTSAHTHTQLQSRRGGEMEWEKVLVLRGEAGVGPAVRVKVTDRVHQSHPLNAALPSVQTINIPCSTRSQRARVIIIQVEQPAGPFGELSLWSPILKGLGRPTERGKREGSI</sequence>